<evidence type="ECO:0000313" key="3">
    <source>
        <dbReference type="EMBL" id="QAV18677.1"/>
    </source>
</evidence>
<dbReference type="OrthoDB" id="2929833at2"/>
<keyword evidence="1" id="KW-0472">Membrane</keyword>
<feature type="transmembrane region" description="Helical" evidence="1">
    <location>
        <begin position="65"/>
        <end position="83"/>
    </location>
</feature>
<dbReference type="Proteomes" id="UP000288943">
    <property type="component" value="Chromosome"/>
</dbReference>
<keyword evidence="1" id="KW-1133">Transmembrane helix</keyword>
<gene>
    <name evidence="2" type="ORF">M5X16_18155</name>
    <name evidence="3" type="ORF">PC41400_13705</name>
</gene>
<sequence length="84" mass="9594">MNTLLHADRKKRAWNELIPAKERKRVYAAALLTGVLVLAGMLYLLQQSGYHTRGFKGIFKNYGSLARLVLFFVLANYVLLHAFI</sequence>
<protein>
    <submittedName>
        <fullName evidence="3">Uncharacterized protein</fullName>
    </submittedName>
</protein>
<dbReference type="RefSeq" id="WP_042227929.1">
    <property type="nucleotide sequence ID" value="NZ_CP026520.1"/>
</dbReference>
<dbReference type="GeneID" id="95375868"/>
<dbReference type="EMBL" id="CP026520">
    <property type="protein sequence ID" value="QAV18677.1"/>
    <property type="molecule type" value="Genomic_DNA"/>
</dbReference>
<dbReference type="KEGG" id="pchi:PC41400_13705"/>
<evidence type="ECO:0000313" key="5">
    <source>
        <dbReference type="Proteomes" id="UP001527202"/>
    </source>
</evidence>
<reference evidence="3 4" key="1">
    <citation type="submission" date="2018-01" db="EMBL/GenBank/DDBJ databases">
        <title>The whole genome sequencing and assembly of Paenibacillus chitinolyticus KCCM 41400 strain.</title>
        <authorList>
            <person name="Kim J.-Y."/>
            <person name="Park M.-K."/>
            <person name="Lee Y.-J."/>
            <person name="Yi H."/>
            <person name="Bahn Y.-S."/>
            <person name="Kim J.F."/>
            <person name="Lee D.-W."/>
        </authorList>
    </citation>
    <scope>NUCLEOTIDE SEQUENCE [LARGE SCALE GENOMIC DNA]</scope>
    <source>
        <strain evidence="3 4">KCCM 41400</strain>
    </source>
</reference>
<dbReference type="Proteomes" id="UP001527202">
    <property type="component" value="Unassembled WGS sequence"/>
</dbReference>
<name>A0A410WWM4_9BACL</name>
<feature type="transmembrane region" description="Helical" evidence="1">
    <location>
        <begin position="26"/>
        <end position="45"/>
    </location>
</feature>
<dbReference type="AlphaFoldDB" id="A0A410WWM4"/>
<dbReference type="EMBL" id="JAMDMJ010000023">
    <property type="protein sequence ID" value="MCY9597690.1"/>
    <property type="molecule type" value="Genomic_DNA"/>
</dbReference>
<evidence type="ECO:0000256" key="1">
    <source>
        <dbReference type="SAM" id="Phobius"/>
    </source>
</evidence>
<evidence type="ECO:0000313" key="2">
    <source>
        <dbReference type="EMBL" id="MCY9597690.1"/>
    </source>
</evidence>
<keyword evidence="5" id="KW-1185">Reference proteome</keyword>
<keyword evidence="1" id="KW-0812">Transmembrane</keyword>
<proteinExistence type="predicted"/>
<evidence type="ECO:0000313" key="4">
    <source>
        <dbReference type="Proteomes" id="UP000288943"/>
    </source>
</evidence>
<accession>A0A410WWM4</accession>
<reference evidence="2 5" key="2">
    <citation type="submission" date="2022-05" db="EMBL/GenBank/DDBJ databases">
        <title>Genome Sequencing of Bee-Associated Microbes.</title>
        <authorList>
            <person name="Dunlap C."/>
        </authorList>
    </citation>
    <scope>NUCLEOTIDE SEQUENCE [LARGE SCALE GENOMIC DNA]</scope>
    <source>
        <strain evidence="2 5">NRRL B-23120</strain>
    </source>
</reference>
<organism evidence="3 4">
    <name type="scientific">Paenibacillus chitinolyticus</name>
    <dbReference type="NCBI Taxonomy" id="79263"/>
    <lineage>
        <taxon>Bacteria</taxon>
        <taxon>Bacillati</taxon>
        <taxon>Bacillota</taxon>
        <taxon>Bacilli</taxon>
        <taxon>Bacillales</taxon>
        <taxon>Paenibacillaceae</taxon>
        <taxon>Paenibacillus</taxon>
    </lineage>
</organism>